<reference evidence="1" key="1">
    <citation type="journal article" date="2023" name="Insect Mol. Biol.">
        <title>Genome sequencing provides insights into the evolution of gene families encoding plant cell wall-degrading enzymes in longhorned beetles.</title>
        <authorList>
            <person name="Shin N.R."/>
            <person name="Okamura Y."/>
            <person name="Kirsch R."/>
            <person name="Pauchet Y."/>
        </authorList>
    </citation>
    <scope>NUCLEOTIDE SEQUENCE</scope>
    <source>
        <strain evidence="1">MMC_N1</strain>
    </source>
</reference>
<gene>
    <name evidence="1" type="ORF">NQ317_007781</name>
</gene>
<proteinExistence type="predicted"/>
<comment type="caution">
    <text evidence="1">The sequence shown here is derived from an EMBL/GenBank/DDBJ whole genome shotgun (WGS) entry which is preliminary data.</text>
</comment>
<protein>
    <submittedName>
        <fullName evidence="1">Uncharacterized protein</fullName>
    </submittedName>
</protein>
<dbReference type="InterPro" id="IPR009832">
    <property type="entry name" value="DUF1397"/>
</dbReference>
<sequence length="107" mass="11819">MQKCLNSTLGARMPDAEDFSVSSLPSFVFSAKNCEDFDAVRKCVIEELEKCEKSTPANIVDAFFKFLKKQMSCDAKVAAVGQRSSSWLTTSSTLLVLVSSLLLKVYH</sequence>
<dbReference type="PANTHER" id="PTHR20997:SF2">
    <property type="entry name" value="EG:BACR42I17.2 PROTEIN-RELATED"/>
    <property type="match status" value="1"/>
</dbReference>
<name>A0ABQ9JYJ6_9CUCU</name>
<evidence type="ECO:0000313" key="1">
    <source>
        <dbReference type="EMBL" id="KAJ8982433.1"/>
    </source>
</evidence>
<dbReference type="EMBL" id="JAPWTJ010000124">
    <property type="protein sequence ID" value="KAJ8982433.1"/>
    <property type="molecule type" value="Genomic_DNA"/>
</dbReference>
<organism evidence="1 2">
    <name type="scientific">Molorchus minor</name>
    <dbReference type="NCBI Taxonomy" id="1323400"/>
    <lineage>
        <taxon>Eukaryota</taxon>
        <taxon>Metazoa</taxon>
        <taxon>Ecdysozoa</taxon>
        <taxon>Arthropoda</taxon>
        <taxon>Hexapoda</taxon>
        <taxon>Insecta</taxon>
        <taxon>Pterygota</taxon>
        <taxon>Neoptera</taxon>
        <taxon>Endopterygota</taxon>
        <taxon>Coleoptera</taxon>
        <taxon>Polyphaga</taxon>
        <taxon>Cucujiformia</taxon>
        <taxon>Chrysomeloidea</taxon>
        <taxon>Cerambycidae</taxon>
        <taxon>Lamiinae</taxon>
        <taxon>Monochamini</taxon>
        <taxon>Molorchus</taxon>
    </lineage>
</organism>
<dbReference type="Proteomes" id="UP001162164">
    <property type="component" value="Unassembled WGS sequence"/>
</dbReference>
<accession>A0ABQ9JYJ6</accession>
<keyword evidence="2" id="KW-1185">Reference proteome</keyword>
<dbReference type="PANTHER" id="PTHR20997">
    <property type="entry name" value="EG:BACR42I17.2 PROTEIN-RELATED"/>
    <property type="match status" value="1"/>
</dbReference>
<evidence type="ECO:0000313" key="2">
    <source>
        <dbReference type="Proteomes" id="UP001162164"/>
    </source>
</evidence>
<dbReference type="Pfam" id="PF07165">
    <property type="entry name" value="DUF1397"/>
    <property type="match status" value="1"/>
</dbReference>